<dbReference type="PANTHER" id="PTHR12526:SF510">
    <property type="entry name" value="D-INOSITOL 3-PHOSPHATE GLYCOSYLTRANSFERASE"/>
    <property type="match status" value="1"/>
</dbReference>
<evidence type="ECO:0000256" key="1">
    <source>
        <dbReference type="ARBA" id="ARBA00022676"/>
    </source>
</evidence>
<evidence type="ECO:0000259" key="3">
    <source>
        <dbReference type="Pfam" id="PF00534"/>
    </source>
</evidence>
<reference evidence="5" key="1">
    <citation type="submission" date="2022-07" db="EMBL/GenBank/DDBJ databases">
        <title>Complete Genome Sequence of the Radioresistant Bacterium Deinococcus aetherius ST0316, Isolated from the Air Dust collected in Lower Stratosphere above Japan.</title>
        <authorList>
            <person name="Satoh K."/>
            <person name="Hagiwara K."/>
            <person name="Katsumata K."/>
            <person name="Kubo A."/>
            <person name="Yokobori S."/>
            <person name="Yamagishi A."/>
            <person name="Oono Y."/>
            <person name="Narumi I."/>
        </authorList>
    </citation>
    <scope>NUCLEOTIDE SEQUENCE</scope>
    <source>
        <strain evidence="5">ST0316</strain>
        <plasmid evidence="5">pDAETH-1</plasmid>
    </source>
</reference>
<dbReference type="RefSeq" id="WP_264777859.1">
    <property type="nucleotide sequence ID" value="NZ_AP026561.1"/>
</dbReference>
<dbReference type="InterPro" id="IPR028098">
    <property type="entry name" value="Glyco_trans_4-like_N"/>
</dbReference>
<dbReference type="InterPro" id="IPR001296">
    <property type="entry name" value="Glyco_trans_1"/>
</dbReference>
<feature type="domain" description="Glycosyl transferase family 1" evidence="3">
    <location>
        <begin position="169"/>
        <end position="328"/>
    </location>
</feature>
<geneLocation type="plasmid" evidence="5 6">
    <name>pDAETH-1</name>
</geneLocation>
<protein>
    <recommendedName>
        <fullName evidence="7">Glycosyltransferase</fullName>
    </recommendedName>
</protein>
<keyword evidence="1" id="KW-0328">Glycosyltransferase</keyword>
<keyword evidence="5" id="KW-0614">Plasmid</keyword>
<dbReference type="PANTHER" id="PTHR12526">
    <property type="entry name" value="GLYCOSYLTRANSFERASE"/>
    <property type="match status" value="1"/>
</dbReference>
<keyword evidence="2" id="KW-0808">Transferase</keyword>
<dbReference type="Pfam" id="PF00534">
    <property type="entry name" value="Glycos_transf_1"/>
    <property type="match status" value="1"/>
</dbReference>
<keyword evidence="6" id="KW-1185">Reference proteome</keyword>
<name>A0ABN6RJ48_9DEIO</name>
<organism evidence="5 6">
    <name type="scientific">Deinococcus aetherius</name>
    <dbReference type="NCBI Taxonomy" id="200252"/>
    <lineage>
        <taxon>Bacteria</taxon>
        <taxon>Thermotogati</taxon>
        <taxon>Deinococcota</taxon>
        <taxon>Deinococci</taxon>
        <taxon>Deinococcales</taxon>
        <taxon>Deinococcaceae</taxon>
        <taxon>Deinococcus</taxon>
    </lineage>
</organism>
<evidence type="ECO:0000256" key="2">
    <source>
        <dbReference type="ARBA" id="ARBA00022679"/>
    </source>
</evidence>
<evidence type="ECO:0000313" key="6">
    <source>
        <dbReference type="Proteomes" id="UP001064971"/>
    </source>
</evidence>
<evidence type="ECO:0008006" key="7">
    <source>
        <dbReference type="Google" id="ProtNLM"/>
    </source>
</evidence>
<dbReference type="Gene3D" id="3.40.50.2000">
    <property type="entry name" value="Glycogen Phosphorylase B"/>
    <property type="match status" value="2"/>
</dbReference>
<accession>A0ABN6RJ48</accession>
<proteinExistence type="predicted"/>
<dbReference type="Proteomes" id="UP001064971">
    <property type="component" value="Plasmid pDAETH-1"/>
</dbReference>
<evidence type="ECO:0000259" key="4">
    <source>
        <dbReference type="Pfam" id="PF13439"/>
    </source>
</evidence>
<gene>
    <name evidence="5" type="ORF">DAETH_33460</name>
</gene>
<evidence type="ECO:0000313" key="5">
    <source>
        <dbReference type="EMBL" id="BDP43377.1"/>
    </source>
</evidence>
<dbReference type="EMBL" id="AP026561">
    <property type="protein sequence ID" value="BDP43377.1"/>
    <property type="molecule type" value="Genomic_DNA"/>
</dbReference>
<sequence>MTPPRVLWVTTAARGGIAGYVAALRATPLFTRWRVETVVTHDDGPARRRLALFASGTAHLVRRCLTARPRIVHLHSAAYGSFARKGLLLWVARLVFRVPTVLHLHAGEFADFYARCPRPLRPLVRATLTRADRVVTLSPSLARAVTAIAPGARVTSVPNGVAVGPAPHRPDRPPRILFLGLLIERKNPLGLLRAWARIGRPPEARLLLAGDGPQRAAVEALVAELGLSQSVELLGWVDAERGTRLLEETDVLVLPSFFEGQPLALMEGMARGVAIVTTGVGGIPDMIEDGASGLLVPPGDDAALAAALGSVLEDPGLRRRLGDAAYERARQEFNIEHTWRRLDALYGELTARSGDSAPRSRFARARRWFS</sequence>
<feature type="domain" description="Glycosyltransferase subfamily 4-like N-terminal" evidence="4">
    <location>
        <begin position="37"/>
        <end position="161"/>
    </location>
</feature>
<dbReference type="Pfam" id="PF13439">
    <property type="entry name" value="Glyco_transf_4"/>
    <property type="match status" value="1"/>
</dbReference>
<dbReference type="SUPFAM" id="SSF53756">
    <property type="entry name" value="UDP-Glycosyltransferase/glycogen phosphorylase"/>
    <property type="match status" value="1"/>
</dbReference>